<name>A0A081BCV4_9HYPH</name>
<proteinExistence type="predicted"/>
<dbReference type="RefSeq" id="WP_156101749.1">
    <property type="nucleotide sequence ID" value="NZ_BBIO01000012.1"/>
</dbReference>
<keyword evidence="3" id="KW-1185">Reference proteome</keyword>
<keyword evidence="1" id="KW-1133">Transmembrane helix</keyword>
<feature type="transmembrane region" description="Helical" evidence="1">
    <location>
        <begin position="30"/>
        <end position="49"/>
    </location>
</feature>
<evidence type="ECO:0000313" key="2">
    <source>
        <dbReference type="EMBL" id="GAK45872.1"/>
    </source>
</evidence>
<keyword evidence="1" id="KW-0812">Transmembrane</keyword>
<dbReference type="STRING" id="1333998.M2A_2371"/>
<evidence type="ECO:0000313" key="3">
    <source>
        <dbReference type="Proteomes" id="UP000028702"/>
    </source>
</evidence>
<protein>
    <submittedName>
        <fullName evidence="2">Conserved protein</fullName>
    </submittedName>
</protein>
<organism evidence="2 3">
    <name type="scientific">Tepidicaulis marinus</name>
    <dbReference type="NCBI Taxonomy" id="1333998"/>
    <lineage>
        <taxon>Bacteria</taxon>
        <taxon>Pseudomonadati</taxon>
        <taxon>Pseudomonadota</taxon>
        <taxon>Alphaproteobacteria</taxon>
        <taxon>Hyphomicrobiales</taxon>
        <taxon>Parvibaculaceae</taxon>
        <taxon>Tepidicaulis</taxon>
    </lineage>
</organism>
<dbReference type="EMBL" id="BBIO01000012">
    <property type="protein sequence ID" value="GAK45872.1"/>
    <property type="molecule type" value="Genomic_DNA"/>
</dbReference>
<gene>
    <name evidence="2" type="ORF">M2A_2371</name>
</gene>
<keyword evidence="1" id="KW-0472">Membrane</keyword>
<comment type="caution">
    <text evidence="2">The sequence shown here is derived from an EMBL/GenBank/DDBJ whole genome shotgun (WGS) entry which is preliminary data.</text>
</comment>
<sequence length="52" mass="5558">MTKQHGASQHGAFLDHDKARQGVTGHHVRHVLAISLALVLVMLFSSWALGAG</sequence>
<reference evidence="2 3" key="1">
    <citation type="submission" date="2014-07" db="EMBL/GenBank/DDBJ databases">
        <title>Tepidicaulis marinum gen. nov., sp. nov., a novel marine bacterium denitrifying nitrate to nitrous oxide strictly under microaerobic conditions.</title>
        <authorList>
            <person name="Takeuchi M."/>
            <person name="Yamagishi T."/>
            <person name="Kamagata Y."/>
            <person name="Oshima K."/>
            <person name="Hattori M."/>
            <person name="Katayama T."/>
            <person name="Hanada S."/>
            <person name="Tamaki H."/>
            <person name="Marumo K."/>
            <person name="Maeda H."/>
            <person name="Nedachi M."/>
            <person name="Iwasaki W."/>
            <person name="Suwa Y."/>
            <person name="Sakata S."/>
        </authorList>
    </citation>
    <scope>NUCLEOTIDE SEQUENCE [LARGE SCALE GENOMIC DNA]</scope>
    <source>
        <strain evidence="2 3">MA2</strain>
    </source>
</reference>
<dbReference type="AlphaFoldDB" id="A0A081BCV4"/>
<dbReference type="Proteomes" id="UP000028702">
    <property type="component" value="Unassembled WGS sequence"/>
</dbReference>
<accession>A0A081BCV4</accession>
<evidence type="ECO:0000256" key="1">
    <source>
        <dbReference type="SAM" id="Phobius"/>
    </source>
</evidence>